<organism evidence="1 2">
    <name type="scientific">Candidatus Phytoplasma phoenicium</name>
    <dbReference type="NCBI Taxonomy" id="198422"/>
    <lineage>
        <taxon>Bacteria</taxon>
        <taxon>Bacillati</taxon>
        <taxon>Mycoplasmatota</taxon>
        <taxon>Mollicutes</taxon>
        <taxon>Acholeplasmatales</taxon>
        <taxon>Acholeplasmataceae</taxon>
        <taxon>Candidatus Phytoplasma</taxon>
        <taxon>16SrIX (Pigeon pea witches'-broom group)</taxon>
    </lineage>
</organism>
<evidence type="ECO:0000313" key="1">
    <source>
        <dbReference type="EMBL" id="PQP79800.1"/>
    </source>
</evidence>
<reference evidence="1 2" key="1">
    <citation type="submission" date="2018-02" db="EMBL/GenBank/DDBJ databases">
        <title>Metagenomics reveals mixed infection of spiroplasma and phytoplasma in chicory.</title>
        <authorList>
            <person name="Polano C."/>
            <person name="Moruzzi S."/>
            <person name="Ermacora P."/>
            <person name="Ferrini F."/>
            <person name="Martini M."/>
            <person name="Firrao G."/>
        </authorList>
    </citation>
    <scope>NUCLEOTIDE SEQUENCE [LARGE SCALE GENOMIC DNA]</scope>
    <source>
        <strain evidence="1 2">ChiP</strain>
    </source>
</reference>
<gene>
    <name evidence="1" type="ORF">C6B37_01005</name>
</gene>
<comment type="caution">
    <text evidence="1">The sequence shown here is derived from an EMBL/GenBank/DDBJ whole genome shotgun (WGS) entry which is preliminary data.</text>
</comment>
<dbReference type="AlphaFoldDB" id="A0A2S8NUY8"/>
<keyword evidence="2" id="KW-1185">Reference proteome</keyword>
<proteinExistence type="predicted"/>
<accession>A0A2S8NUY8</accession>
<dbReference type="EMBL" id="PUUG01000020">
    <property type="protein sequence ID" value="PQP79800.1"/>
    <property type="molecule type" value="Genomic_DNA"/>
</dbReference>
<dbReference type="Proteomes" id="UP000238672">
    <property type="component" value="Unassembled WGS sequence"/>
</dbReference>
<protein>
    <submittedName>
        <fullName evidence="1">Uncharacterized protein</fullName>
    </submittedName>
</protein>
<evidence type="ECO:0000313" key="2">
    <source>
        <dbReference type="Proteomes" id="UP000238672"/>
    </source>
</evidence>
<sequence length="67" mass="8503">MKFKNYKKKNDIRQINKYLNQKRETIKTLKVQFFYLIKKRPKMVFQSKKYSNRHKIKIFLKQEINDY</sequence>
<name>A0A2S8NUY8_9MOLU</name>